<feature type="region of interest" description="Disordered" evidence="10">
    <location>
        <begin position="183"/>
        <end position="228"/>
    </location>
</feature>
<dbReference type="PRINTS" id="PR00723">
    <property type="entry name" value="SUBTILISIN"/>
</dbReference>
<keyword evidence="8" id="KW-0865">Zymogen</keyword>
<dbReference type="InterPro" id="IPR000209">
    <property type="entry name" value="Peptidase_S8/S53_dom"/>
</dbReference>
<dbReference type="CDD" id="cd07496">
    <property type="entry name" value="Peptidases_S8_13"/>
    <property type="match status" value="1"/>
</dbReference>
<comment type="caution">
    <text evidence="12">The sequence shown here is derived from an EMBL/GenBank/DDBJ whole genome shotgun (WGS) entry which is preliminary data.</text>
</comment>
<dbReference type="InterPro" id="IPR015500">
    <property type="entry name" value="Peptidase_S8_subtilisin-rel"/>
</dbReference>
<proteinExistence type="inferred from homology"/>
<feature type="compositionally biased region" description="Basic and acidic residues" evidence="10">
    <location>
        <begin position="187"/>
        <end position="212"/>
    </location>
</feature>
<dbReference type="InterPro" id="IPR050131">
    <property type="entry name" value="Peptidase_S8_subtilisin-like"/>
</dbReference>
<dbReference type="InterPro" id="IPR036852">
    <property type="entry name" value="Peptidase_S8/S53_dom_sf"/>
</dbReference>
<sequence>MPLGVPSATPEPTDGKVYTDGLDAERPFDGFIVKYREQSPAAAGDLRAAQEALPANSRVPLSAVVPLSLRRVLVRGAGPLGRADAVRAMREIARHQDVELVEPNFRVPPPSPWDVAARQFPNDPLYPWQWHYHEVSLEPAALNLPPAWADGLLGRDVTVAVVDTGRTRHPDLDAKMVSGYDFVSDPKMARDGDGRDPDPSDEGDWHAPRECSPDDPGAPSSWHGTHVAGTVGAVTNDGFGVAGVAPEARIQHLRVLGLCGGTDADVADAIVWAAGGKVPDVPRNPDPADVINLSLGGNGACPPMMNEALRFAAQRDMVSVVAAGNSNTPITNSSPANCPARKIVVAALNRVGDKASYSNFGARGQGVDVAAPGGETAEDPRNGVLSTLNTGETTPKAPAWAYYQGTSMATPHVAGLAALLLERWPGFLVKDIIEDSVRPIPGSCGPAFLRQCGVGLADAGRAAEWPALPSSPEPQP</sequence>
<evidence type="ECO:0000313" key="12">
    <source>
        <dbReference type="EMBL" id="GGM71351.1"/>
    </source>
</evidence>
<keyword evidence="7 9" id="KW-0720">Serine protease</keyword>
<dbReference type="Gene3D" id="3.40.50.200">
    <property type="entry name" value="Peptidase S8/S53 domain"/>
    <property type="match status" value="1"/>
</dbReference>
<evidence type="ECO:0000256" key="7">
    <source>
        <dbReference type="ARBA" id="ARBA00022825"/>
    </source>
</evidence>
<keyword evidence="5" id="KW-0732">Signal</keyword>
<evidence type="ECO:0000256" key="10">
    <source>
        <dbReference type="SAM" id="MobiDB-lite"/>
    </source>
</evidence>
<dbReference type="AlphaFoldDB" id="A0A8J3FVT2"/>
<evidence type="ECO:0000259" key="11">
    <source>
        <dbReference type="Pfam" id="PF00082"/>
    </source>
</evidence>
<dbReference type="InterPro" id="IPR034176">
    <property type="entry name" value="Peptidases_S8_13"/>
</dbReference>
<dbReference type="SUPFAM" id="SSF52743">
    <property type="entry name" value="Subtilisin-like"/>
    <property type="match status" value="1"/>
</dbReference>
<accession>A0A8J3FVT2</accession>
<dbReference type="PANTHER" id="PTHR43806">
    <property type="entry name" value="PEPTIDASE S8"/>
    <property type="match status" value="1"/>
</dbReference>
<dbReference type="EMBL" id="BMMK01000026">
    <property type="protein sequence ID" value="GGM71351.1"/>
    <property type="molecule type" value="Genomic_DNA"/>
</dbReference>
<feature type="domain" description="Peptidase S8/S53" evidence="11">
    <location>
        <begin position="154"/>
        <end position="428"/>
    </location>
</feature>
<dbReference type="InterPro" id="IPR022398">
    <property type="entry name" value="Peptidase_S8_His-AS"/>
</dbReference>
<dbReference type="GO" id="GO:0005576">
    <property type="term" value="C:extracellular region"/>
    <property type="evidence" value="ECO:0007669"/>
    <property type="project" value="UniProtKB-SubCell"/>
</dbReference>
<evidence type="ECO:0000256" key="2">
    <source>
        <dbReference type="ARBA" id="ARBA00011073"/>
    </source>
</evidence>
<comment type="similarity">
    <text evidence="2 9">Belongs to the peptidase S8 family.</text>
</comment>
<protein>
    <recommendedName>
        <fullName evidence="11">Peptidase S8/S53 domain-containing protein</fullName>
    </recommendedName>
</protein>
<reference evidence="12" key="2">
    <citation type="submission" date="2020-09" db="EMBL/GenBank/DDBJ databases">
        <authorList>
            <person name="Sun Q."/>
            <person name="Zhou Y."/>
        </authorList>
    </citation>
    <scope>NUCLEOTIDE SEQUENCE</scope>
    <source>
        <strain evidence="12">CGMCC 4.5737</strain>
    </source>
</reference>
<dbReference type="InterPro" id="IPR023828">
    <property type="entry name" value="Peptidase_S8_Ser-AS"/>
</dbReference>
<evidence type="ECO:0000256" key="8">
    <source>
        <dbReference type="ARBA" id="ARBA00023145"/>
    </source>
</evidence>
<feature type="active site" description="Charge relay system" evidence="9">
    <location>
        <position position="407"/>
    </location>
</feature>
<dbReference type="PROSITE" id="PS00138">
    <property type="entry name" value="SUBTILASE_SER"/>
    <property type="match status" value="1"/>
</dbReference>
<dbReference type="Pfam" id="PF00082">
    <property type="entry name" value="Peptidase_S8"/>
    <property type="match status" value="1"/>
</dbReference>
<evidence type="ECO:0000256" key="5">
    <source>
        <dbReference type="ARBA" id="ARBA00022729"/>
    </source>
</evidence>
<evidence type="ECO:0000256" key="6">
    <source>
        <dbReference type="ARBA" id="ARBA00022801"/>
    </source>
</evidence>
<feature type="active site" description="Charge relay system" evidence="9">
    <location>
        <position position="163"/>
    </location>
</feature>
<dbReference type="FunFam" id="3.40.50.200:FF:000022">
    <property type="entry name" value="Extracellular protease"/>
    <property type="match status" value="1"/>
</dbReference>
<keyword evidence="13" id="KW-1185">Reference proteome</keyword>
<dbReference type="Proteomes" id="UP000637578">
    <property type="component" value="Unassembled WGS sequence"/>
</dbReference>
<dbReference type="PANTHER" id="PTHR43806:SF11">
    <property type="entry name" value="CEREVISIN-RELATED"/>
    <property type="match status" value="1"/>
</dbReference>
<evidence type="ECO:0000256" key="9">
    <source>
        <dbReference type="PROSITE-ProRule" id="PRU01240"/>
    </source>
</evidence>
<evidence type="ECO:0000256" key="4">
    <source>
        <dbReference type="ARBA" id="ARBA00022670"/>
    </source>
</evidence>
<feature type="active site" description="Charge relay system" evidence="9">
    <location>
        <position position="223"/>
    </location>
</feature>
<evidence type="ECO:0000256" key="3">
    <source>
        <dbReference type="ARBA" id="ARBA00022525"/>
    </source>
</evidence>
<organism evidence="12 13">
    <name type="scientific">Longimycelium tulufanense</name>
    <dbReference type="NCBI Taxonomy" id="907463"/>
    <lineage>
        <taxon>Bacteria</taxon>
        <taxon>Bacillati</taxon>
        <taxon>Actinomycetota</taxon>
        <taxon>Actinomycetes</taxon>
        <taxon>Pseudonocardiales</taxon>
        <taxon>Pseudonocardiaceae</taxon>
        <taxon>Longimycelium</taxon>
    </lineage>
</organism>
<name>A0A8J3FVT2_9PSEU</name>
<gene>
    <name evidence="12" type="ORF">GCM10012275_47240</name>
</gene>
<comment type="subcellular location">
    <subcellularLocation>
        <location evidence="1">Secreted</location>
    </subcellularLocation>
</comment>
<evidence type="ECO:0000313" key="13">
    <source>
        <dbReference type="Proteomes" id="UP000637578"/>
    </source>
</evidence>
<dbReference type="GO" id="GO:0006508">
    <property type="term" value="P:proteolysis"/>
    <property type="evidence" value="ECO:0007669"/>
    <property type="project" value="UniProtKB-KW"/>
</dbReference>
<dbReference type="GO" id="GO:0004252">
    <property type="term" value="F:serine-type endopeptidase activity"/>
    <property type="evidence" value="ECO:0007669"/>
    <property type="project" value="UniProtKB-UniRule"/>
</dbReference>
<dbReference type="PROSITE" id="PS00137">
    <property type="entry name" value="SUBTILASE_HIS"/>
    <property type="match status" value="1"/>
</dbReference>
<keyword evidence="4 9" id="KW-0645">Protease</keyword>
<keyword evidence="6 9" id="KW-0378">Hydrolase</keyword>
<keyword evidence="3" id="KW-0964">Secreted</keyword>
<evidence type="ECO:0000256" key="1">
    <source>
        <dbReference type="ARBA" id="ARBA00004613"/>
    </source>
</evidence>
<reference evidence="12" key="1">
    <citation type="journal article" date="2014" name="Int. J. Syst. Evol. Microbiol.">
        <title>Complete genome sequence of Corynebacterium casei LMG S-19264T (=DSM 44701T), isolated from a smear-ripened cheese.</title>
        <authorList>
            <consortium name="US DOE Joint Genome Institute (JGI-PGF)"/>
            <person name="Walter F."/>
            <person name="Albersmeier A."/>
            <person name="Kalinowski J."/>
            <person name="Ruckert C."/>
        </authorList>
    </citation>
    <scope>NUCLEOTIDE SEQUENCE</scope>
    <source>
        <strain evidence="12">CGMCC 4.5737</strain>
    </source>
</reference>
<dbReference type="PROSITE" id="PS51892">
    <property type="entry name" value="SUBTILASE"/>
    <property type="match status" value="1"/>
</dbReference>